<gene>
    <name evidence="1" type="ORF">HMPREF6123_0222</name>
</gene>
<reference evidence="1 2" key="1">
    <citation type="submission" date="2009-04" db="EMBL/GenBank/DDBJ databases">
        <authorList>
            <person name="Qin X."/>
            <person name="Bachman B."/>
            <person name="Battles P."/>
            <person name="Bell A."/>
            <person name="Bess C."/>
            <person name="Bickham C."/>
            <person name="Chaboub L."/>
            <person name="Chen D."/>
            <person name="Coyle M."/>
            <person name="Deiros D.R."/>
            <person name="Dinh H."/>
            <person name="Forbes L."/>
            <person name="Fowler G."/>
            <person name="Francisco L."/>
            <person name="Fu Q."/>
            <person name="Gubbala S."/>
            <person name="Hale W."/>
            <person name="Han Y."/>
            <person name="Hemphill L."/>
            <person name="Highlander S.K."/>
            <person name="Hirani K."/>
            <person name="Hogues M."/>
            <person name="Jackson L."/>
            <person name="Jakkamsetti A."/>
            <person name="Javaid M."/>
            <person name="Jiang H."/>
            <person name="Korchina V."/>
            <person name="Kovar C."/>
            <person name="Lara F."/>
            <person name="Lee S."/>
            <person name="Mata R."/>
            <person name="Mathew T."/>
            <person name="Moen C."/>
            <person name="Morales K."/>
            <person name="Munidasa M."/>
            <person name="Nazareth L."/>
            <person name="Ngo R."/>
            <person name="Nguyen L."/>
            <person name="Okwuonu G."/>
            <person name="Ongeri F."/>
            <person name="Patil S."/>
            <person name="Petrosino J."/>
            <person name="Pham C."/>
            <person name="Pham P."/>
            <person name="Pu L.-L."/>
            <person name="Puazo M."/>
            <person name="Raj R."/>
            <person name="Reid J."/>
            <person name="Rouhana J."/>
            <person name="Saada N."/>
            <person name="Shang Y."/>
            <person name="Simmons D."/>
            <person name="Thornton R."/>
            <person name="Warren J."/>
            <person name="Weissenberger G."/>
            <person name="Zhang J."/>
            <person name="Zhang L."/>
            <person name="Zhou C."/>
            <person name="Zhu D."/>
            <person name="Muzny D."/>
            <person name="Worley K."/>
            <person name="Gibbs R."/>
        </authorList>
    </citation>
    <scope>NUCLEOTIDE SEQUENCE [LARGE SCALE GENOMIC DNA]</scope>
    <source>
        <strain evidence="1 2">F0268</strain>
    </source>
</reference>
<sequence>MLSINTPLLKVKPLSSPFPLMLLFLWGKKEFLGENVGKQK</sequence>
<dbReference type="Proteomes" id="UP000004121">
    <property type="component" value="Unassembled WGS sequence"/>
</dbReference>
<protein>
    <submittedName>
        <fullName evidence="1">Uncharacterized protein</fullName>
    </submittedName>
</protein>
<organism evidence="1 2">
    <name type="scientific">Oribacterium sinus F0268</name>
    <dbReference type="NCBI Taxonomy" id="585501"/>
    <lineage>
        <taxon>Bacteria</taxon>
        <taxon>Bacillati</taxon>
        <taxon>Bacillota</taxon>
        <taxon>Clostridia</taxon>
        <taxon>Lachnospirales</taxon>
        <taxon>Lachnospiraceae</taxon>
        <taxon>Oribacterium</taxon>
    </lineage>
</organism>
<evidence type="ECO:0000313" key="2">
    <source>
        <dbReference type="Proteomes" id="UP000004121"/>
    </source>
</evidence>
<dbReference type="InParanoid" id="C2KUQ3"/>
<dbReference type="HOGENOM" id="CLU_3293376_0_0_9"/>
<comment type="caution">
    <text evidence="1">The sequence shown here is derived from an EMBL/GenBank/DDBJ whole genome shotgun (WGS) entry which is preliminary data.</text>
</comment>
<dbReference type="EMBL" id="ACKX01000024">
    <property type="protein sequence ID" value="EEJ52498.1"/>
    <property type="molecule type" value="Genomic_DNA"/>
</dbReference>
<proteinExistence type="predicted"/>
<name>C2KUQ3_9FIRM</name>
<evidence type="ECO:0000313" key="1">
    <source>
        <dbReference type="EMBL" id="EEJ52498.1"/>
    </source>
</evidence>
<dbReference type="AlphaFoldDB" id="C2KUQ3"/>
<keyword evidence="2" id="KW-1185">Reference proteome</keyword>
<accession>C2KUQ3</accession>